<dbReference type="Proteomes" id="UP000199213">
    <property type="component" value="Unassembled WGS sequence"/>
</dbReference>
<dbReference type="InterPro" id="IPR036365">
    <property type="entry name" value="PGBD-like_sf"/>
</dbReference>
<protein>
    <submittedName>
        <fullName evidence="3">Putative peptidoglycan binding domain-containing protein</fullName>
    </submittedName>
</protein>
<sequence>MRKKLIGLFFSVLAFSLLGGGVSAAGTDSSAAAEVSVCDYGQGAHLTLGVGSSGPLVKHAQCMINRVTYMQLAVDGIYGPATRTGVEHFQANANLTVDGIVGPNTWSALHAWNS</sequence>
<evidence type="ECO:0000259" key="2">
    <source>
        <dbReference type="Pfam" id="PF01471"/>
    </source>
</evidence>
<dbReference type="Pfam" id="PF01471">
    <property type="entry name" value="PG_binding_1"/>
    <property type="match status" value="1"/>
</dbReference>
<feature type="signal peptide" evidence="1">
    <location>
        <begin position="1"/>
        <end position="24"/>
    </location>
</feature>
<proteinExistence type="predicted"/>
<dbReference type="RefSeq" id="WP_176798035.1">
    <property type="nucleotide sequence ID" value="NZ_FNFM01000010.1"/>
</dbReference>
<reference evidence="4" key="1">
    <citation type="submission" date="2016-10" db="EMBL/GenBank/DDBJ databases">
        <authorList>
            <person name="Varghese N."/>
            <person name="Submissions S."/>
        </authorList>
    </citation>
    <scope>NUCLEOTIDE SEQUENCE [LARGE SCALE GENOMIC DNA]</scope>
    <source>
        <strain evidence="4">DSM 45460</strain>
    </source>
</reference>
<dbReference type="InterPro" id="IPR036366">
    <property type="entry name" value="PGBDSf"/>
</dbReference>
<dbReference type="Gene3D" id="1.10.101.10">
    <property type="entry name" value="PGBD-like superfamily/PGBD"/>
    <property type="match status" value="1"/>
</dbReference>
<organism evidence="3 4">
    <name type="scientific">Actinopolyspora mzabensis</name>
    <dbReference type="NCBI Taxonomy" id="995066"/>
    <lineage>
        <taxon>Bacteria</taxon>
        <taxon>Bacillati</taxon>
        <taxon>Actinomycetota</taxon>
        <taxon>Actinomycetes</taxon>
        <taxon>Actinopolysporales</taxon>
        <taxon>Actinopolysporaceae</taxon>
        <taxon>Actinopolyspora</taxon>
    </lineage>
</organism>
<dbReference type="InterPro" id="IPR002477">
    <property type="entry name" value="Peptidoglycan-bd-like"/>
</dbReference>
<evidence type="ECO:0000313" key="4">
    <source>
        <dbReference type="Proteomes" id="UP000199213"/>
    </source>
</evidence>
<keyword evidence="1" id="KW-0732">Signal</keyword>
<dbReference type="EMBL" id="FNFM01000010">
    <property type="protein sequence ID" value="SDK63127.1"/>
    <property type="molecule type" value="Genomic_DNA"/>
</dbReference>
<evidence type="ECO:0000313" key="3">
    <source>
        <dbReference type="EMBL" id="SDK63127.1"/>
    </source>
</evidence>
<dbReference type="AlphaFoldDB" id="A0A1G9DGV9"/>
<feature type="domain" description="Peptidoglycan binding-like" evidence="2">
    <location>
        <begin position="53"/>
        <end position="109"/>
    </location>
</feature>
<feature type="chain" id="PRO_5038331637" evidence="1">
    <location>
        <begin position="25"/>
        <end position="114"/>
    </location>
</feature>
<dbReference type="SUPFAM" id="SSF47090">
    <property type="entry name" value="PGBD-like"/>
    <property type="match status" value="1"/>
</dbReference>
<gene>
    <name evidence="3" type="ORF">SAMN04487820_11088</name>
</gene>
<accession>A0A1G9DGV9</accession>
<name>A0A1G9DGV9_ACTMZ</name>
<evidence type="ECO:0000256" key="1">
    <source>
        <dbReference type="SAM" id="SignalP"/>
    </source>
</evidence>
<keyword evidence="4" id="KW-1185">Reference proteome</keyword>